<dbReference type="EMBL" id="ACEB01000031">
    <property type="protein sequence ID" value="EEG26235.1"/>
    <property type="molecule type" value="Genomic_DNA"/>
</dbReference>
<evidence type="ECO:0000313" key="2">
    <source>
        <dbReference type="Proteomes" id="UP000006247"/>
    </source>
</evidence>
<dbReference type="HOGENOM" id="CLU_2896471_0_0_11"/>
<reference evidence="1 2" key="1">
    <citation type="submission" date="2009-01" db="EMBL/GenBank/DDBJ databases">
        <authorList>
            <person name="Fulton L."/>
            <person name="Clifton S."/>
            <person name="Chinwalla A.T."/>
            <person name="Mitreva M."/>
            <person name="Sodergren E."/>
            <person name="Weinstock G."/>
            <person name="Clifton S."/>
            <person name="Dooling D.J."/>
            <person name="Fulton B."/>
            <person name="Minx P."/>
            <person name="Pepin K.H."/>
            <person name="Johnson M."/>
            <person name="Bhonagiri V."/>
            <person name="Nash W.E."/>
            <person name="Mardis E.R."/>
            <person name="Wilson R.K."/>
        </authorList>
    </citation>
    <scope>NUCLEOTIDE SEQUENCE [LARGE SCALE GENOMIC DNA]</scope>
    <source>
        <strain evidence="1 2">ATCC 33806</strain>
    </source>
</reference>
<dbReference type="Proteomes" id="UP000006247">
    <property type="component" value="Unassembled WGS sequence"/>
</dbReference>
<protein>
    <submittedName>
        <fullName evidence="1">Uncharacterized protein</fullName>
    </submittedName>
</protein>
<name>C0E550_9CORY</name>
<evidence type="ECO:0000313" key="1">
    <source>
        <dbReference type="EMBL" id="EEG26235.1"/>
    </source>
</evidence>
<accession>C0E550</accession>
<sequence length="62" mass="7387">MRGHLTEAKNGFRFAFYCGTDYCFVSRSVLFPHEGTQRLWRFTISREFSGVALPHHRRPRQK</sequence>
<comment type="caution">
    <text evidence="1">The sequence shown here is derived from an EMBL/GenBank/DDBJ whole genome shotgun (WGS) entry which is preliminary data.</text>
</comment>
<organism evidence="1 2">
    <name type="scientific">Corynebacterium matruchotii ATCC 33806</name>
    <dbReference type="NCBI Taxonomy" id="566549"/>
    <lineage>
        <taxon>Bacteria</taxon>
        <taxon>Bacillati</taxon>
        <taxon>Actinomycetota</taxon>
        <taxon>Actinomycetes</taxon>
        <taxon>Mycobacteriales</taxon>
        <taxon>Corynebacteriaceae</taxon>
        <taxon>Corynebacterium</taxon>
    </lineage>
</organism>
<gene>
    <name evidence="1" type="ORF">CORMATOL_02126</name>
</gene>
<dbReference type="AlphaFoldDB" id="C0E550"/>
<proteinExistence type="predicted"/>